<reference evidence="3" key="1">
    <citation type="journal article" date="2019" name="Int. J. Syst. Evol. Microbiol.">
        <title>The Global Catalogue of Microorganisms (GCM) 10K type strain sequencing project: providing services to taxonomists for standard genome sequencing and annotation.</title>
        <authorList>
            <consortium name="The Broad Institute Genomics Platform"/>
            <consortium name="The Broad Institute Genome Sequencing Center for Infectious Disease"/>
            <person name="Wu L."/>
            <person name="Ma J."/>
        </authorList>
    </citation>
    <scope>NUCLEOTIDE SEQUENCE [LARGE SCALE GENOMIC DNA]</scope>
    <source>
        <strain evidence="3">JCM 4816</strain>
    </source>
</reference>
<feature type="compositionally biased region" description="Basic residues" evidence="1">
    <location>
        <begin position="269"/>
        <end position="281"/>
    </location>
</feature>
<proteinExistence type="predicted"/>
<gene>
    <name evidence="2" type="ORF">GCM10019016_009220</name>
</gene>
<protein>
    <recommendedName>
        <fullName evidence="4">Helix-turn-helix domain-containing protein</fullName>
    </recommendedName>
</protein>
<dbReference type="Proteomes" id="UP001501455">
    <property type="component" value="Unassembled WGS sequence"/>
</dbReference>
<organism evidence="2 3">
    <name type="scientific">Streptomyces prasinosporus</name>
    <dbReference type="NCBI Taxonomy" id="68256"/>
    <lineage>
        <taxon>Bacteria</taxon>
        <taxon>Bacillati</taxon>
        <taxon>Actinomycetota</taxon>
        <taxon>Actinomycetes</taxon>
        <taxon>Kitasatosporales</taxon>
        <taxon>Streptomycetaceae</taxon>
        <taxon>Streptomyces</taxon>
        <taxon>Streptomyces albogriseolus group</taxon>
    </lineage>
</organism>
<evidence type="ECO:0008006" key="4">
    <source>
        <dbReference type="Google" id="ProtNLM"/>
    </source>
</evidence>
<keyword evidence="3" id="KW-1185">Reference proteome</keyword>
<dbReference type="EMBL" id="BAAAXF010000014">
    <property type="protein sequence ID" value="GAA3493823.1"/>
    <property type="molecule type" value="Genomic_DNA"/>
</dbReference>
<name>A0ABP6TGH3_9ACTN</name>
<comment type="caution">
    <text evidence="2">The sequence shown here is derived from an EMBL/GenBank/DDBJ whole genome shotgun (WGS) entry which is preliminary data.</text>
</comment>
<evidence type="ECO:0000313" key="2">
    <source>
        <dbReference type="EMBL" id="GAA3493823.1"/>
    </source>
</evidence>
<accession>A0ABP6TGH3</accession>
<feature type="region of interest" description="Disordered" evidence="1">
    <location>
        <begin position="243"/>
        <end position="325"/>
    </location>
</feature>
<evidence type="ECO:0000313" key="3">
    <source>
        <dbReference type="Proteomes" id="UP001501455"/>
    </source>
</evidence>
<sequence>MWLCVPGGRGVVVSRFGAGIRRGVMAADQFTQIANGLFRDGRLSYRAKGIFGYVSTHRSGWQVRIADLARLGPDGREAVRAGLRELEAYGYLIRERLRRPDGTLGESVYCITDHPARALADGPSGAEAVAGVLEAGSADGFGAGIRRGVMAGDQFTQIANGLFRHGRLSFKAKGLFGLLSTHREGWRMTATDLARSGREGEAAVKSGLKELEEHGFLVRERERGPDGTLGAAVYFITDLPALQSHRSPPESGYPPVDEPTLVNRPTKNTNRKKTNKQKTRPLRPCDRAANATVSSGTGRPDAAASSPDSPPATPSATNASPVPAADELHPGIQLLLEIGAAQPELLLTGKALTDQGRVMTVMLESGWTSAQLRHVIAGRPLPAPVRTSVGAIIAARLRAAQAYPPPATLTSPHPCGDVLDDERSVPSTPARSSTAPAARTVTEALTYRALVECAGCGVPGTAPGEDLCPACLDWPLCRTCPGPTPRRAHPQGDGRCTTCATTFTGPTEGSTS</sequence>
<feature type="compositionally biased region" description="Low complexity" evidence="1">
    <location>
        <begin position="314"/>
        <end position="325"/>
    </location>
</feature>
<evidence type="ECO:0000256" key="1">
    <source>
        <dbReference type="SAM" id="MobiDB-lite"/>
    </source>
</evidence>